<evidence type="ECO:0000256" key="2">
    <source>
        <dbReference type="ARBA" id="ARBA00022692"/>
    </source>
</evidence>
<dbReference type="PATRIC" id="fig|1261.5.peg.994"/>
<feature type="transmembrane region" description="Helical" evidence="5">
    <location>
        <begin position="60"/>
        <end position="77"/>
    </location>
</feature>
<dbReference type="GO" id="GO:0005886">
    <property type="term" value="C:plasma membrane"/>
    <property type="evidence" value="ECO:0007669"/>
    <property type="project" value="UniProtKB-SubCell"/>
</dbReference>
<dbReference type="GO" id="GO:0005524">
    <property type="term" value="F:ATP binding"/>
    <property type="evidence" value="ECO:0007669"/>
    <property type="project" value="InterPro"/>
</dbReference>
<dbReference type="AlphaFoldDB" id="A0A135YU56"/>
<dbReference type="Proteomes" id="UP000070326">
    <property type="component" value="Unassembled WGS sequence"/>
</dbReference>
<name>A0A135YU56_9FIRM</name>
<evidence type="ECO:0000256" key="1">
    <source>
        <dbReference type="ARBA" id="ARBA00004651"/>
    </source>
</evidence>
<sequence>MMKSKNTRKIKNKKSGIWILVYMFIGALVGMSIAGFGVYNILNNIVGFIDSSMKSKAFEIYMVVSLGFFTASLVFVANGIKRFRESISREDDVYDDKMLAIGMGMISMAYMSVFILLSPMSSAISDNPRMIKYTIAIIVMFFILIVGAIIQNKIVEEIKRGYPEKNGDVYDINFKRDWVNSMDEREKALMHEAAYKSFQITSNLIFAISLLLLIVSIQTGSNNALALTLLSISATMQLTYIYYCIKLEKK</sequence>
<feature type="transmembrane region" description="Helical" evidence="5">
    <location>
        <begin position="130"/>
        <end position="150"/>
    </location>
</feature>
<feature type="transmembrane region" description="Helical" evidence="5">
    <location>
        <begin position="200"/>
        <end position="218"/>
    </location>
</feature>
<evidence type="ECO:0000256" key="3">
    <source>
        <dbReference type="ARBA" id="ARBA00022989"/>
    </source>
</evidence>
<dbReference type="Pfam" id="PF11368">
    <property type="entry name" value="DUF3169"/>
    <property type="match status" value="1"/>
</dbReference>
<dbReference type="STRING" id="1261.HMPREF3195_00990"/>
<dbReference type="InterPro" id="IPR021509">
    <property type="entry name" value="DUF3169"/>
</dbReference>
<comment type="subcellular location">
    <subcellularLocation>
        <location evidence="1">Cell membrane</location>
        <topology evidence="1">Multi-pass membrane protein</topology>
    </subcellularLocation>
</comment>
<feature type="transmembrane region" description="Helical" evidence="5">
    <location>
        <begin position="20"/>
        <end position="40"/>
    </location>
</feature>
<gene>
    <name evidence="6" type="ORF">HMPREF3195_00990</name>
</gene>
<evidence type="ECO:0000256" key="5">
    <source>
        <dbReference type="SAM" id="Phobius"/>
    </source>
</evidence>
<proteinExistence type="predicted"/>
<feature type="transmembrane region" description="Helical" evidence="5">
    <location>
        <begin position="224"/>
        <end position="245"/>
    </location>
</feature>
<keyword evidence="4 5" id="KW-0472">Membrane</keyword>
<feature type="transmembrane region" description="Helical" evidence="5">
    <location>
        <begin position="98"/>
        <end position="118"/>
    </location>
</feature>
<dbReference type="RefSeq" id="WP_021935091.1">
    <property type="nucleotide sequence ID" value="NZ_CAXUJS010000009.1"/>
</dbReference>
<accession>A0A135YU56</accession>
<evidence type="ECO:0000313" key="6">
    <source>
        <dbReference type="EMBL" id="KXI12904.1"/>
    </source>
</evidence>
<evidence type="ECO:0000256" key="4">
    <source>
        <dbReference type="ARBA" id="ARBA00023136"/>
    </source>
</evidence>
<keyword evidence="3 5" id="KW-1133">Transmembrane helix</keyword>
<dbReference type="InterPro" id="IPR036640">
    <property type="entry name" value="ABC1_TM_sf"/>
</dbReference>
<evidence type="ECO:0000313" key="7">
    <source>
        <dbReference type="Proteomes" id="UP000070326"/>
    </source>
</evidence>
<evidence type="ECO:0008006" key="8">
    <source>
        <dbReference type="Google" id="ProtNLM"/>
    </source>
</evidence>
<dbReference type="SUPFAM" id="SSF90123">
    <property type="entry name" value="ABC transporter transmembrane region"/>
    <property type="match status" value="1"/>
</dbReference>
<reference evidence="6 7" key="1">
    <citation type="submission" date="2016-02" db="EMBL/GenBank/DDBJ databases">
        <authorList>
            <person name="Wen L."/>
            <person name="He K."/>
            <person name="Yang H."/>
        </authorList>
    </citation>
    <scope>NUCLEOTIDE SEQUENCE [LARGE SCALE GENOMIC DNA]</scope>
    <source>
        <strain evidence="6 7">MJR8628A</strain>
    </source>
</reference>
<keyword evidence="2 5" id="KW-0812">Transmembrane</keyword>
<protein>
    <recommendedName>
        <fullName evidence="8">DUF3169 family protein</fullName>
    </recommendedName>
</protein>
<dbReference type="EMBL" id="LSQZ01000037">
    <property type="protein sequence ID" value="KXI12904.1"/>
    <property type="molecule type" value="Genomic_DNA"/>
</dbReference>
<organism evidence="6 7">
    <name type="scientific">Peptostreptococcus anaerobius</name>
    <dbReference type="NCBI Taxonomy" id="1261"/>
    <lineage>
        <taxon>Bacteria</taxon>
        <taxon>Bacillati</taxon>
        <taxon>Bacillota</taxon>
        <taxon>Clostridia</taxon>
        <taxon>Peptostreptococcales</taxon>
        <taxon>Peptostreptococcaceae</taxon>
        <taxon>Peptostreptococcus</taxon>
    </lineage>
</organism>
<comment type="caution">
    <text evidence="6">The sequence shown here is derived from an EMBL/GenBank/DDBJ whole genome shotgun (WGS) entry which is preliminary data.</text>
</comment>